<evidence type="ECO:0000313" key="3">
    <source>
        <dbReference type="Proteomes" id="UP000715781"/>
    </source>
</evidence>
<evidence type="ECO:0000313" key="2">
    <source>
        <dbReference type="EMBL" id="MBW4563328.1"/>
    </source>
</evidence>
<keyword evidence="1" id="KW-0812">Transmembrane</keyword>
<reference evidence="2" key="1">
    <citation type="submission" date="2021-05" db="EMBL/GenBank/DDBJ databases">
        <authorList>
            <person name="Pietrasiak N."/>
            <person name="Ward R."/>
            <person name="Stajich J.E."/>
            <person name="Kurbessoian T."/>
        </authorList>
    </citation>
    <scope>NUCLEOTIDE SEQUENCE</scope>
    <source>
        <strain evidence="2">JT2-VF2</strain>
    </source>
</reference>
<dbReference type="AlphaFoldDB" id="A0A951UHC8"/>
<proteinExistence type="predicted"/>
<dbReference type="Proteomes" id="UP000715781">
    <property type="component" value="Unassembled WGS sequence"/>
</dbReference>
<reference evidence="2" key="2">
    <citation type="journal article" date="2022" name="Microbiol. Resour. Announc.">
        <title>Metagenome Sequencing to Explore Phylogenomics of Terrestrial Cyanobacteria.</title>
        <authorList>
            <person name="Ward R.D."/>
            <person name="Stajich J.E."/>
            <person name="Johansen J.R."/>
            <person name="Huntemann M."/>
            <person name="Clum A."/>
            <person name="Foster B."/>
            <person name="Foster B."/>
            <person name="Roux S."/>
            <person name="Palaniappan K."/>
            <person name="Varghese N."/>
            <person name="Mukherjee S."/>
            <person name="Reddy T.B.K."/>
            <person name="Daum C."/>
            <person name="Copeland A."/>
            <person name="Chen I.A."/>
            <person name="Ivanova N.N."/>
            <person name="Kyrpides N.C."/>
            <person name="Shapiro N."/>
            <person name="Eloe-Fadrosh E.A."/>
            <person name="Pietrasiak N."/>
        </authorList>
    </citation>
    <scope>NUCLEOTIDE SEQUENCE</scope>
    <source>
        <strain evidence="2">JT2-VF2</strain>
    </source>
</reference>
<protein>
    <submittedName>
        <fullName evidence="2">Uncharacterized protein</fullName>
    </submittedName>
</protein>
<comment type="caution">
    <text evidence="2">The sequence shown here is derived from an EMBL/GenBank/DDBJ whole genome shotgun (WGS) entry which is preliminary data.</text>
</comment>
<accession>A0A951UHC8</accession>
<evidence type="ECO:0000256" key="1">
    <source>
        <dbReference type="SAM" id="Phobius"/>
    </source>
</evidence>
<dbReference type="EMBL" id="JAHHHN010000012">
    <property type="protein sequence ID" value="MBW4563328.1"/>
    <property type="molecule type" value="Genomic_DNA"/>
</dbReference>
<keyword evidence="1" id="KW-1133">Transmembrane helix</keyword>
<name>A0A951UHC8_9NOST</name>
<organism evidence="2 3">
    <name type="scientific">Mojavia pulchra JT2-VF2</name>
    <dbReference type="NCBI Taxonomy" id="287848"/>
    <lineage>
        <taxon>Bacteria</taxon>
        <taxon>Bacillati</taxon>
        <taxon>Cyanobacteriota</taxon>
        <taxon>Cyanophyceae</taxon>
        <taxon>Nostocales</taxon>
        <taxon>Nostocaceae</taxon>
    </lineage>
</organism>
<keyword evidence="1" id="KW-0472">Membrane</keyword>
<gene>
    <name evidence="2" type="ORF">KME32_19690</name>
</gene>
<feature type="transmembrane region" description="Helical" evidence="1">
    <location>
        <begin position="69"/>
        <end position="92"/>
    </location>
</feature>
<sequence length="107" mass="12734">MASPNILRNAYTDAPEQHPNLILGSLQLLFWLFFRPAAWRNHLKRIDPTLNTDISLIDFIRQGRWWNFALWRLLIQGYIILPLIVNLTVGLYKFSMKLQFFPAQRKH</sequence>